<evidence type="ECO:0000313" key="2">
    <source>
        <dbReference type="Proteomes" id="UP000266861"/>
    </source>
</evidence>
<dbReference type="EMBL" id="PQFF01000039">
    <property type="protein sequence ID" value="RHZ87054.1"/>
    <property type="molecule type" value="Genomic_DNA"/>
</dbReference>
<gene>
    <name evidence="1" type="ORF">Glove_41g167</name>
</gene>
<sequence>MFVEQILNADLTQCIPWQQIKGNPSKGVQPKWYNEVVKEVNKKRNELQFSGATNPFNTLRWLDESEIKRYQTITTKNEADLIYGIVSRIPKKKNPSLLVM</sequence>
<accession>A0A397JPD5</accession>
<name>A0A397JPD5_9GLOM</name>
<dbReference type="Proteomes" id="UP000266861">
    <property type="component" value="Unassembled WGS sequence"/>
</dbReference>
<dbReference type="AlphaFoldDB" id="A0A397JPD5"/>
<evidence type="ECO:0000313" key="1">
    <source>
        <dbReference type="EMBL" id="RHZ87054.1"/>
    </source>
</evidence>
<protein>
    <submittedName>
        <fullName evidence="1">Uncharacterized protein</fullName>
    </submittedName>
</protein>
<keyword evidence="2" id="KW-1185">Reference proteome</keyword>
<reference evidence="1 2" key="1">
    <citation type="submission" date="2018-08" db="EMBL/GenBank/DDBJ databases">
        <title>Genome and evolution of the arbuscular mycorrhizal fungus Diversispora epigaea (formerly Glomus versiforme) and its bacterial endosymbionts.</title>
        <authorList>
            <person name="Sun X."/>
            <person name="Fei Z."/>
            <person name="Harrison M."/>
        </authorList>
    </citation>
    <scope>NUCLEOTIDE SEQUENCE [LARGE SCALE GENOMIC DNA]</scope>
    <source>
        <strain evidence="1 2">IT104</strain>
    </source>
</reference>
<comment type="caution">
    <text evidence="1">The sequence shown here is derived from an EMBL/GenBank/DDBJ whole genome shotgun (WGS) entry which is preliminary data.</text>
</comment>
<organism evidence="1 2">
    <name type="scientific">Diversispora epigaea</name>
    <dbReference type="NCBI Taxonomy" id="1348612"/>
    <lineage>
        <taxon>Eukaryota</taxon>
        <taxon>Fungi</taxon>
        <taxon>Fungi incertae sedis</taxon>
        <taxon>Mucoromycota</taxon>
        <taxon>Glomeromycotina</taxon>
        <taxon>Glomeromycetes</taxon>
        <taxon>Diversisporales</taxon>
        <taxon>Diversisporaceae</taxon>
        <taxon>Diversispora</taxon>
    </lineage>
</organism>
<proteinExistence type="predicted"/>